<proteinExistence type="predicted"/>
<comment type="caution">
    <text evidence="1">The sequence shown here is derived from an EMBL/GenBank/DDBJ whole genome shotgun (WGS) entry which is preliminary data.</text>
</comment>
<dbReference type="Proteomes" id="UP000652198">
    <property type="component" value="Unassembled WGS sequence"/>
</dbReference>
<evidence type="ECO:0000313" key="2">
    <source>
        <dbReference type="Proteomes" id="UP000652198"/>
    </source>
</evidence>
<sequence>MTKEKKAKRSAPGRSVRWPKHMLLPLTAYHVDELSLASHLALVTCRSEEANRHMFNELIRITYLSFFLWETGYGEADIDAYIEAEHVLDEAVLKAERRGTWRLDDQESEKIERVIRIYDFQIGAITGKVFAEARLRLEHLIRDGYERSPVADFVRERLYSTHAVNAESLANNS</sequence>
<organism evidence="1 2">
    <name type="scientific">Paraburkholderia solitsugae</name>
    <dbReference type="NCBI Taxonomy" id="2675748"/>
    <lineage>
        <taxon>Bacteria</taxon>
        <taxon>Pseudomonadati</taxon>
        <taxon>Pseudomonadota</taxon>
        <taxon>Betaproteobacteria</taxon>
        <taxon>Burkholderiales</taxon>
        <taxon>Burkholderiaceae</taxon>
        <taxon>Paraburkholderia</taxon>
    </lineage>
</organism>
<dbReference type="RefSeq" id="WP_172312707.1">
    <property type="nucleotide sequence ID" value="NZ_WOEY01000078.1"/>
</dbReference>
<evidence type="ECO:0008006" key="3">
    <source>
        <dbReference type="Google" id="ProtNLM"/>
    </source>
</evidence>
<reference evidence="1 2" key="1">
    <citation type="submission" date="2019-11" db="EMBL/GenBank/DDBJ databases">
        <title>Metabolism of dissolved organic matter in forest soils.</title>
        <authorList>
            <person name="Cyle K.T."/>
            <person name="Wilhelm R.C."/>
            <person name="Martinez C.E."/>
        </authorList>
    </citation>
    <scope>NUCLEOTIDE SEQUENCE [LARGE SCALE GENOMIC DNA]</scope>
    <source>
        <strain evidence="1 2">1N</strain>
    </source>
</reference>
<keyword evidence="2" id="KW-1185">Reference proteome</keyword>
<evidence type="ECO:0000313" key="1">
    <source>
        <dbReference type="EMBL" id="NPT43468.1"/>
    </source>
</evidence>
<protein>
    <recommendedName>
        <fullName evidence="3">Fis family transcriptional regulator</fullName>
    </recommendedName>
</protein>
<gene>
    <name evidence="1" type="ORF">GNZ12_19580</name>
</gene>
<dbReference type="EMBL" id="WOEY01000078">
    <property type="protein sequence ID" value="NPT43468.1"/>
    <property type="molecule type" value="Genomic_DNA"/>
</dbReference>
<name>A0ABX2BU14_9BURK</name>
<accession>A0ABX2BU14</accession>